<dbReference type="PANTHER" id="PTHR30069">
    <property type="entry name" value="TONB-DEPENDENT OUTER MEMBRANE RECEPTOR"/>
    <property type="match status" value="1"/>
</dbReference>
<gene>
    <name evidence="3" type="ORF">HX099_01350</name>
</gene>
<accession>A0AAW7DRP5</accession>
<dbReference type="GO" id="GO:0015344">
    <property type="term" value="F:siderophore uptake transmembrane transporter activity"/>
    <property type="evidence" value="ECO:0007669"/>
    <property type="project" value="TreeGrafter"/>
</dbReference>
<dbReference type="Proteomes" id="UP001173465">
    <property type="component" value="Unassembled WGS sequence"/>
</dbReference>
<dbReference type="EMBL" id="JACANB010000001">
    <property type="protein sequence ID" value="MDM1695318.1"/>
    <property type="molecule type" value="Genomic_DNA"/>
</dbReference>
<dbReference type="InterPro" id="IPR012910">
    <property type="entry name" value="Plug_dom"/>
</dbReference>
<dbReference type="PANTHER" id="PTHR30069:SF29">
    <property type="entry name" value="HEMOGLOBIN AND HEMOGLOBIN-HAPTOGLOBIN-BINDING PROTEIN 1-RELATED"/>
    <property type="match status" value="1"/>
</dbReference>
<reference evidence="3" key="2">
    <citation type="journal article" date="2022" name="Sci. Total Environ.">
        <title>Prevalence, transmission, and molecular epidemiology of tet(X)-positive bacteria among humans, animals, and environmental niches in China: An epidemiological, and genomic-based study.</title>
        <authorList>
            <person name="Dong N."/>
            <person name="Zeng Y."/>
            <person name="Cai C."/>
            <person name="Sun C."/>
            <person name="Lu J."/>
            <person name="Liu C."/>
            <person name="Zhou H."/>
            <person name="Sun Q."/>
            <person name="Shu L."/>
            <person name="Wang H."/>
            <person name="Wang Y."/>
            <person name="Wang S."/>
            <person name="Wu C."/>
            <person name="Chan E.W."/>
            <person name="Chen G."/>
            <person name="Shen Z."/>
            <person name="Chen S."/>
            <person name="Zhang R."/>
        </authorList>
    </citation>
    <scope>NUCLEOTIDE SEQUENCE</scope>
    <source>
        <strain evidence="3">DF46-2-2</strain>
    </source>
</reference>
<dbReference type="RefSeq" id="WP_286592925.1">
    <property type="nucleotide sequence ID" value="NZ_JACANB010000001.1"/>
</dbReference>
<evidence type="ECO:0000313" key="3">
    <source>
        <dbReference type="EMBL" id="MDM1695318.1"/>
    </source>
</evidence>
<dbReference type="GO" id="GO:0044718">
    <property type="term" value="P:siderophore transmembrane transport"/>
    <property type="evidence" value="ECO:0007669"/>
    <property type="project" value="TreeGrafter"/>
</dbReference>
<name>A0AAW7DRP5_9GAMM</name>
<sequence>MAITVDGVPQAESFAPDVYQGYGYFNGTRNTTELENIQQVVISKGADSLSVGSGGIGGAVQFRTKNVADFIRPEQNFGLLAKVGYSSKNAEWRQVAGGLPPLSVVTHQWGKS</sequence>
<dbReference type="InterPro" id="IPR039426">
    <property type="entry name" value="TonB-dep_rcpt-like"/>
</dbReference>
<evidence type="ECO:0000313" key="4">
    <source>
        <dbReference type="Proteomes" id="UP001173465"/>
    </source>
</evidence>
<protein>
    <submittedName>
        <fullName evidence="3">TonB-dependent receptor plug domain-containing protein</fullName>
    </submittedName>
</protein>
<dbReference type="InterPro" id="IPR037066">
    <property type="entry name" value="Plug_dom_sf"/>
</dbReference>
<dbReference type="Gene3D" id="2.170.130.10">
    <property type="entry name" value="TonB-dependent receptor, plug domain"/>
    <property type="match status" value="1"/>
</dbReference>
<dbReference type="SUPFAM" id="SSF56935">
    <property type="entry name" value="Porins"/>
    <property type="match status" value="1"/>
</dbReference>
<proteinExistence type="predicted"/>
<reference evidence="3" key="1">
    <citation type="submission" date="2020-06" db="EMBL/GenBank/DDBJ databases">
        <authorList>
            <person name="Dong N."/>
        </authorList>
    </citation>
    <scope>NUCLEOTIDE SEQUENCE</scope>
    <source>
        <strain evidence="3">DF46-2-2</strain>
    </source>
</reference>
<dbReference type="GO" id="GO:0009279">
    <property type="term" value="C:cell outer membrane"/>
    <property type="evidence" value="ECO:0007669"/>
    <property type="project" value="TreeGrafter"/>
</dbReference>
<keyword evidence="1" id="KW-0732">Signal</keyword>
<keyword evidence="3" id="KW-0675">Receptor</keyword>
<feature type="domain" description="TonB-dependent receptor plug" evidence="2">
    <location>
        <begin position="2"/>
        <end position="59"/>
    </location>
</feature>
<evidence type="ECO:0000256" key="1">
    <source>
        <dbReference type="ARBA" id="ARBA00022729"/>
    </source>
</evidence>
<organism evidence="3 4">
    <name type="scientific">Thiopseudomonas alkaliphila</name>
    <dbReference type="NCBI Taxonomy" id="1697053"/>
    <lineage>
        <taxon>Bacteria</taxon>
        <taxon>Pseudomonadati</taxon>
        <taxon>Pseudomonadota</taxon>
        <taxon>Gammaproteobacteria</taxon>
        <taxon>Pseudomonadales</taxon>
        <taxon>Pseudomonadaceae</taxon>
        <taxon>Thiopseudomonas</taxon>
    </lineage>
</organism>
<dbReference type="AlphaFoldDB" id="A0AAW7DRP5"/>
<evidence type="ECO:0000259" key="2">
    <source>
        <dbReference type="Pfam" id="PF07715"/>
    </source>
</evidence>
<dbReference type="Pfam" id="PF07715">
    <property type="entry name" value="Plug"/>
    <property type="match status" value="1"/>
</dbReference>
<comment type="caution">
    <text evidence="3">The sequence shown here is derived from an EMBL/GenBank/DDBJ whole genome shotgun (WGS) entry which is preliminary data.</text>
</comment>